<comment type="caution">
    <text evidence="3">The sequence shown here is derived from an EMBL/GenBank/DDBJ whole genome shotgun (WGS) entry which is preliminary data.</text>
</comment>
<feature type="transmembrane region" description="Helical" evidence="2">
    <location>
        <begin position="12"/>
        <end position="30"/>
    </location>
</feature>
<reference evidence="3 4" key="2">
    <citation type="submission" date="2007-05" db="EMBL/GenBank/DDBJ databases">
        <title>Draft genome sequence of Bifidobacterium adolescentis (L2-32).</title>
        <authorList>
            <person name="Sudarsanam P."/>
            <person name="Ley R."/>
            <person name="Guruge J."/>
            <person name="Turnbaugh P.J."/>
            <person name="Mahowald M."/>
            <person name="Liep D."/>
            <person name="Gordon J."/>
        </authorList>
    </citation>
    <scope>NUCLEOTIDE SEQUENCE [LARGE SCALE GENOMIC DNA]</scope>
    <source>
        <strain evidence="3 4">L2-32</strain>
    </source>
</reference>
<evidence type="ECO:0000313" key="3">
    <source>
        <dbReference type="EMBL" id="EDN82462.1"/>
    </source>
</evidence>
<protein>
    <submittedName>
        <fullName evidence="3">Uncharacterized protein</fullName>
    </submittedName>
</protein>
<keyword evidence="2" id="KW-1133">Transmembrane helix</keyword>
<sequence>MQAIHGVTVVYARNSFIAFIAALLAILRVSERPDATGSKKPSCSFSTVHRQPSTLF</sequence>
<evidence type="ECO:0000256" key="1">
    <source>
        <dbReference type="SAM" id="MobiDB-lite"/>
    </source>
</evidence>
<keyword evidence="2" id="KW-0812">Transmembrane</keyword>
<proteinExistence type="predicted"/>
<feature type="region of interest" description="Disordered" evidence="1">
    <location>
        <begin position="34"/>
        <end position="56"/>
    </location>
</feature>
<organism evidence="3 4">
    <name type="scientific">Bifidobacterium adolescentis L2-32</name>
    <dbReference type="NCBI Taxonomy" id="411481"/>
    <lineage>
        <taxon>Bacteria</taxon>
        <taxon>Bacillati</taxon>
        <taxon>Actinomycetota</taxon>
        <taxon>Actinomycetes</taxon>
        <taxon>Bifidobacteriales</taxon>
        <taxon>Bifidobacteriaceae</taxon>
        <taxon>Bifidobacterium</taxon>
    </lineage>
</organism>
<accession>A7A7K1</accession>
<reference evidence="3 4" key="1">
    <citation type="submission" date="2007-04" db="EMBL/GenBank/DDBJ databases">
        <authorList>
            <person name="Fulton L."/>
            <person name="Clifton S."/>
            <person name="Fulton B."/>
            <person name="Xu J."/>
            <person name="Minx P."/>
            <person name="Pepin K.H."/>
            <person name="Johnson M."/>
            <person name="Thiruvilangam P."/>
            <person name="Bhonagiri V."/>
            <person name="Nash W.E."/>
            <person name="Mardis E.R."/>
            <person name="Wilson R.K."/>
        </authorList>
    </citation>
    <scope>NUCLEOTIDE SEQUENCE [LARGE SCALE GENOMIC DNA]</scope>
    <source>
        <strain evidence="3 4">L2-32</strain>
    </source>
</reference>
<dbReference type="HOGENOM" id="CLU_3004906_0_0_11"/>
<evidence type="ECO:0000313" key="4">
    <source>
        <dbReference type="Proteomes" id="UP000003773"/>
    </source>
</evidence>
<gene>
    <name evidence="3" type="ORF">BIFADO_01840</name>
</gene>
<feature type="compositionally biased region" description="Polar residues" evidence="1">
    <location>
        <begin position="39"/>
        <end position="56"/>
    </location>
</feature>
<dbReference type="AlphaFoldDB" id="A7A7K1"/>
<keyword evidence="2" id="KW-0472">Membrane</keyword>
<evidence type="ECO:0000256" key="2">
    <source>
        <dbReference type="SAM" id="Phobius"/>
    </source>
</evidence>
<dbReference type="Proteomes" id="UP000003773">
    <property type="component" value="Unassembled WGS sequence"/>
</dbReference>
<name>A7A7K1_BIFAD</name>
<dbReference type="EMBL" id="AAXD02000053">
    <property type="protein sequence ID" value="EDN82462.1"/>
    <property type="molecule type" value="Genomic_DNA"/>
</dbReference>